<proteinExistence type="predicted"/>
<dbReference type="Proteomes" id="UP000003227">
    <property type="component" value="Unassembled WGS sequence"/>
</dbReference>
<name>D5Q998_CLODI</name>
<accession>D5Q998</accession>
<dbReference type="EMBL" id="ADNX01000095">
    <property type="protein sequence ID" value="EFH05541.1"/>
    <property type="molecule type" value="Genomic_DNA"/>
</dbReference>
<organism evidence="1 2">
    <name type="scientific">Clostridioides difficile NAP08</name>
    <dbReference type="NCBI Taxonomy" id="525259"/>
    <lineage>
        <taxon>Bacteria</taxon>
        <taxon>Bacillati</taxon>
        <taxon>Bacillota</taxon>
        <taxon>Clostridia</taxon>
        <taxon>Peptostreptococcales</taxon>
        <taxon>Peptostreptococcaceae</taxon>
        <taxon>Clostridioides</taxon>
    </lineage>
</organism>
<dbReference type="HOGENOM" id="CLU_3138890_0_0_9"/>
<protein>
    <submittedName>
        <fullName evidence="1">Uncharacterized protein</fullName>
    </submittedName>
</protein>
<comment type="caution">
    <text evidence="1">The sequence shown here is derived from an EMBL/GenBank/DDBJ whole genome shotgun (WGS) entry which is preliminary data.</text>
</comment>
<sequence length="49" mass="5725">MISPYIINSFQQNSCIKQSNFDNLNLSNKKESVYNDLTKVALRHFPSYN</sequence>
<evidence type="ECO:0000313" key="1">
    <source>
        <dbReference type="EMBL" id="EFH05541.1"/>
    </source>
</evidence>
<evidence type="ECO:0000313" key="2">
    <source>
        <dbReference type="Proteomes" id="UP000003227"/>
    </source>
</evidence>
<reference evidence="1 2" key="1">
    <citation type="submission" date="2010-05" db="EMBL/GenBank/DDBJ databases">
        <authorList>
            <person name="Qin X."/>
            <person name="Bachman B."/>
            <person name="Battles P."/>
            <person name="Bell A."/>
            <person name="Bess C."/>
            <person name="Bickham C."/>
            <person name="Chaboub L."/>
            <person name="Chen D."/>
            <person name="Coyle M."/>
            <person name="Deiros D.R."/>
            <person name="Dinh H."/>
            <person name="Forbes L."/>
            <person name="Fowler G."/>
            <person name="Francisco L."/>
            <person name="Fu Q."/>
            <person name="Gubbala S."/>
            <person name="Hale W."/>
            <person name="Han Y."/>
            <person name="Hemphill L."/>
            <person name="Highlander S.K."/>
            <person name="Hirani K."/>
            <person name="Hogues M."/>
            <person name="Jackson L."/>
            <person name="Jakkamsetti A."/>
            <person name="Javaid M."/>
            <person name="Jiang H."/>
            <person name="Korchina V."/>
            <person name="Kovar C."/>
            <person name="Lara F."/>
            <person name="Lee S."/>
            <person name="Mata R."/>
            <person name="Mathew T."/>
            <person name="Moen C."/>
            <person name="Morales K."/>
            <person name="Munidasa M."/>
            <person name="Nazareth L."/>
            <person name="Ngo R."/>
            <person name="Nguyen L."/>
            <person name="Okwuonu G."/>
            <person name="Ongeri F."/>
            <person name="Patil S."/>
            <person name="Petrosino J."/>
            <person name="Pham C."/>
            <person name="Pham P."/>
            <person name="Pu L.-L."/>
            <person name="Puazo M."/>
            <person name="Raj R."/>
            <person name="Reid J."/>
            <person name="Rouhana J."/>
            <person name="Saada N."/>
            <person name="Shang Y."/>
            <person name="Simmons D."/>
            <person name="Thornton R."/>
            <person name="Warren J."/>
            <person name="Weissenberger G."/>
            <person name="Zhang J."/>
            <person name="Zhang L."/>
            <person name="Zhou C."/>
            <person name="Zhu D."/>
            <person name="Muzny D."/>
            <person name="Worley K."/>
            <person name="Gibbs R."/>
        </authorList>
    </citation>
    <scope>NUCLEOTIDE SEQUENCE [LARGE SCALE GENOMIC DNA]</scope>
    <source>
        <strain evidence="1 2">NAP08</strain>
    </source>
</reference>
<gene>
    <name evidence="1" type="ORF">HMPREF0220_3482</name>
</gene>
<dbReference type="AlphaFoldDB" id="D5Q998"/>